<name>A0ABW5LU43_9FLAO</name>
<dbReference type="PANTHER" id="PTHR11142">
    <property type="entry name" value="PSEUDOURIDYLATE SYNTHASE"/>
    <property type="match status" value="1"/>
</dbReference>
<evidence type="ECO:0000256" key="1">
    <source>
        <dbReference type="ARBA" id="ARBA00009375"/>
    </source>
</evidence>
<feature type="domain" description="Pseudouridine synthase I TruA alpha/beta" evidence="6">
    <location>
        <begin position="147"/>
        <end position="258"/>
    </location>
</feature>
<reference evidence="8" key="1">
    <citation type="journal article" date="2019" name="Int. J. Syst. Evol. Microbiol.">
        <title>The Global Catalogue of Microorganisms (GCM) 10K type strain sequencing project: providing services to taxonomists for standard genome sequencing and annotation.</title>
        <authorList>
            <consortium name="The Broad Institute Genomics Platform"/>
            <consortium name="The Broad Institute Genome Sequencing Center for Infectious Disease"/>
            <person name="Wu L."/>
            <person name="Ma J."/>
        </authorList>
    </citation>
    <scope>NUCLEOTIDE SEQUENCE [LARGE SCALE GENOMIC DNA]</scope>
    <source>
        <strain evidence="8">KCTC 52127</strain>
    </source>
</reference>
<gene>
    <name evidence="4" type="primary">truA</name>
    <name evidence="7" type="ORF">ACFSRZ_13270</name>
</gene>
<keyword evidence="3 4" id="KW-0413">Isomerase</keyword>
<comment type="caution">
    <text evidence="4">Lacks conserved residue(s) required for the propagation of feature annotation.</text>
</comment>
<comment type="caution">
    <text evidence="7">The sequence shown here is derived from an EMBL/GenBank/DDBJ whole genome shotgun (WGS) entry which is preliminary data.</text>
</comment>
<comment type="subunit">
    <text evidence="4">Homodimer.</text>
</comment>
<sequence>MNYQKSYLIHLRFIGFRFHGWQKQPKLKTVHFVLDKTLKFVLGDIRFKTIGVGRTDAKVSSSNYPAQLFIDEQIDIPSFIDSFNQNSPSDIELLKVQEIIDASFNIIQHEKVKEYHYYFSNEGKNHPFCAPLMTGYSNLDIDQMKRAAKLFEGTHYLGSYCTKPTKETKLVRTIDSCEILENTTLKADFFPNKSYFLKVRGKGFLRYQIRLMMGALIEVGKGNIDLHDIEESLKETEERKVLHNIAPGSGLQLFSVEFKDLDNYIL</sequence>
<dbReference type="InterPro" id="IPR020094">
    <property type="entry name" value="TruA/RsuA/RluB/E/F_N"/>
</dbReference>
<dbReference type="RefSeq" id="WP_379667051.1">
    <property type="nucleotide sequence ID" value="NZ_JBHULH010000009.1"/>
</dbReference>
<comment type="function">
    <text evidence="4">Formation of pseudouridine at positions 38, 39 and 40 in the anticodon stem and loop of transfer RNAs.</text>
</comment>
<dbReference type="InterPro" id="IPR020103">
    <property type="entry name" value="PsdUridine_synth_cat_dom_sf"/>
</dbReference>
<dbReference type="EMBL" id="JBHULH010000009">
    <property type="protein sequence ID" value="MFD2568343.1"/>
    <property type="molecule type" value="Genomic_DNA"/>
</dbReference>
<evidence type="ECO:0000256" key="4">
    <source>
        <dbReference type="HAMAP-Rule" id="MF_00171"/>
    </source>
</evidence>
<dbReference type="Pfam" id="PF01416">
    <property type="entry name" value="PseudoU_synth_1"/>
    <property type="match status" value="1"/>
</dbReference>
<feature type="active site" description="Nucleophile" evidence="4">
    <location>
        <position position="56"/>
    </location>
</feature>
<evidence type="ECO:0000313" key="8">
    <source>
        <dbReference type="Proteomes" id="UP001597508"/>
    </source>
</evidence>
<evidence type="ECO:0000256" key="5">
    <source>
        <dbReference type="RuleBase" id="RU003792"/>
    </source>
</evidence>
<dbReference type="SUPFAM" id="SSF55120">
    <property type="entry name" value="Pseudouridine synthase"/>
    <property type="match status" value="1"/>
</dbReference>
<dbReference type="PIRSF" id="PIRSF001430">
    <property type="entry name" value="tRNA_psdUrid_synth"/>
    <property type="match status" value="1"/>
</dbReference>
<keyword evidence="2 4" id="KW-0819">tRNA processing</keyword>
<proteinExistence type="inferred from homology"/>
<feature type="binding site" evidence="4">
    <location>
        <position position="115"/>
    </location>
    <ligand>
        <name>substrate</name>
    </ligand>
</feature>
<dbReference type="InterPro" id="IPR020097">
    <property type="entry name" value="PsdUridine_synth_TruA_a/b_dom"/>
</dbReference>
<organism evidence="7 8">
    <name type="scientific">Pseudotenacibaculum haliotis</name>
    <dbReference type="NCBI Taxonomy" id="1862138"/>
    <lineage>
        <taxon>Bacteria</taxon>
        <taxon>Pseudomonadati</taxon>
        <taxon>Bacteroidota</taxon>
        <taxon>Flavobacteriia</taxon>
        <taxon>Flavobacteriales</taxon>
        <taxon>Flavobacteriaceae</taxon>
        <taxon>Pseudotenacibaculum</taxon>
    </lineage>
</organism>
<dbReference type="Gene3D" id="3.30.70.660">
    <property type="entry name" value="Pseudouridine synthase I, catalytic domain, C-terminal subdomain"/>
    <property type="match status" value="1"/>
</dbReference>
<dbReference type="EC" id="5.4.99.12" evidence="4"/>
<comment type="similarity">
    <text evidence="1 4 5">Belongs to the tRNA pseudouridine synthase TruA family.</text>
</comment>
<evidence type="ECO:0000256" key="3">
    <source>
        <dbReference type="ARBA" id="ARBA00023235"/>
    </source>
</evidence>
<dbReference type="PANTHER" id="PTHR11142:SF0">
    <property type="entry name" value="TRNA PSEUDOURIDINE SYNTHASE-LIKE 1"/>
    <property type="match status" value="1"/>
</dbReference>
<evidence type="ECO:0000313" key="7">
    <source>
        <dbReference type="EMBL" id="MFD2568343.1"/>
    </source>
</evidence>
<comment type="catalytic activity">
    <reaction evidence="4 5">
        <text>uridine(38/39/40) in tRNA = pseudouridine(38/39/40) in tRNA</text>
        <dbReference type="Rhea" id="RHEA:22376"/>
        <dbReference type="Rhea" id="RHEA-COMP:10085"/>
        <dbReference type="Rhea" id="RHEA-COMP:10087"/>
        <dbReference type="ChEBI" id="CHEBI:65314"/>
        <dbReference type="ChEBI" id="CHEBI:65315"/>
        <dbReference type="EC" id="5.4.99.12"/>
    </reaction>
</comment>
<dbReference type="Proteomes" id="UP001597508">
    <property type="component" value="Unassembled WGS sequence"/>
</dbReference>
<dbReference type="Gene3D" id="3.30.70.580">
    <property type="entry name" value="Pseudouridine synthase I, catalytic domain, N-terminal subdomain"/>
    <property type="match status" value="1"/>
</dbReference>
<dbReference type="InterPro" id="IPR001406">
    <property type="entry name" value="PsdUridine_synth_TruA"/>
</dbReference>
<evidence type="ECO:0000256" key="2">
    <source>
        <dbReference type="ARBA" id="ARBA00022694"/>
    </source>
</evidence>
<protein>
    <recommendedName>
        <fullName evidence="4">tRNA pseudouridine synthase A</fullName>
        <ecNumber evidence="4">5.4.99.12</ecNumber>
    </recommendedName>
    <alternativeName>
        <fullName evidence="4">tRNA pseudouridine(38-40) synthase</fullName>
    </alternativeName>
    <alternativeName>
        <fullName evidence="4">tRNA pseudouridylate synthase I</fullName>
    </alternativeName>
    <alternativeName>
        <fullName evidence="4">tRNA-uridine isomerase I</fullName>
    </alternativeName>
</protein>
<accession>A0ABW5LU43</accession>
<keyword evidence="8" id="KW-1185">Reference proteome</keyword>
<evidence type="ECO:0000259" key="6">
    <source>
        <dbReference type="Pfam" id="PF01416"/>
    </source>
</evidence>
<dbReference type="HAMAP" id="MF_00171">
    <property type="entry name" value="TruA"/>
    <property type="match status" value="1"/>
</dbReference>
<dbReference type="InterPro" id="IPR020095">
    <property type="entry name" value="PsdUridine_synth_TruA_C"/>
</dbReference>